<feature type="coiled-coil region" evidence="6">
    <location>
        <begin position="4003"/>
        <end position="4097"/>
    </location>
</feature>
<dbReference type="SMART" id="SM00243">
    <property type="entry name" value="GAS2"/>
    <property type="match status" value="1"/>
</dbReference>
<feature type="region of interest" description="Disordered" evidence="7">
    <location>
        <begin position="6272"/>
        <end position="6461"/>
    </location>
</feature>
<evidence type="ECO:0000259" key="8">
    <source>
        <dbReference type="PROSITE" id="PS50222"/>
    </source>
</evidence>
<dbReference type="Proteomes" id="UP000695000">
    <property type="component" value="Unplaced"/>
</dbReference>
<gene>
    <name evidence="11" type="primary">LOC108567900</name>
</gene>
<dbReference type="SUPFAM" id="SSF46966">
    <property type="entry name" value="Spectrin repeat"/>
    <property type="match status" value="24"/>
</dbReference>
<reference evidence="11" key="1">
    <citation type="submission" date="2025-08" db="UniProtKB">
        <authorList>
            <consortium name="RefSeq"/>
        </authorList>
    </citation>
    <scope>IDENTIFICATION</scope>
    <source>
        <tissue evidence="11">Whole Larva</tissue>
    </source>
</reference>
<dbReference type="GeneID" id="108567900"/>
<evidence type="ECO:0000256" key="7">
    <source>
        <dbReference type="SAM" id="MobiDB-lite"/>
    </source>
</evidence>
<dbReference type="InterPro" id="IPR011992">
    <property type="entry name" value="EF-hand-dom_pair"/>
</dbReference>
<dbReference type="SMART" id="SM00250">
    <property type="entry name" value="PLEC"/>
    <property type="match status" value="28"/>
</dbReference>
<dbReference type="InterPro" id="IPR035915">
    <property type="entry name" value="Plakin_repeat_sf"/>
</dbReference>
<dbReference type="Pfam" id="PF00681">
    <property type="entry name" value="Plectin"/>
    <property type="match status" value="1"/>
</dbReference>
<feature type="compositionally biased region" description="Basic and acidic residues" evidence="7">
    <location>
        <begin position="6514"/>
        <end position="6527"/>
    </location>
</feature>
<feature type="compositionally biased region" description="Polar residues" evidence="7">
    <location>
        <begin position="3266"/>
        <end position="3291"/>
    </location>
</feature>
<evidence type="ECO:0000256" key="4">
    <source>
        <dbReference type="ARBA" id="ARBA00022737"/>
    </source>
</evidence>
<dbReference type="Pfam" id="PF02187">
    <property type="entry name" value="GAS2"/>
    <property type="match status" value="1"/>
</dbReference>
<feature type="region of interest" description="Disordered" evidence="7">
    <location>
        <begin position="1778"/>
        <end position="1815"/>
    </location>
</feature>
<dbReference type="SUPFAM" id="SSF47473">
    <property type="entry name" value="EF-hand"/>
    <property type="match status" value="1"/>
</dbReference>
<keyword evidence="4" id="KW-0677">Repeat</keyword>
<dbReference type="InterPro" id="IPR043197">
    <property type="entry name" value="Plakin"/>
</dbReference>
<feature type="region of interest" description="Disordered" evidence="7">
    <location>
        <begin position="437"/>
        <end position="489"/>
    </location>
</feature>
<feature type="compositionally biased region" description="Polar residues" evidence="7">
    <location>
        <begin position="6366"/>
        <end position="6387"/>
    </location>
</feature>
<organism evidence="10 11">
    <name type="scientific">Nicrophorus vespilloides</name>
    <name type="common">Boreal carrion beetle</name>
    <dbReference type="NCBI Taxonomy" id="110193"/>
    <lineage>
        <taxon>Eukaryota</taxon>
        <taxon>Metazoa</taxon>
        <taxon>Ecdysozoa</taxon>
        <taxon>Arthropoda</taxon>
        <taxon>Hexapoda</taxon>
        <taxon>Insecta</taxon>
        <taxon>Pterygota</taxon>
        <taxon>Neoptera</taxon>
        <taxon>Endopterygota</taxon>
        <taxon>Coleoptera</taxon>
        <taxon>Polyphaga</taxon>
        <taxon>Staphyliniformia</taxon>
        <taxon>Silphidae</taxon>
        <taxon>Nicrophorinae</taxon>
        <taxon>Nicrophorus</taxon>
    </lineage>
</organism>
<evidence type="ECO:0000256" key="2">
    <source>
        <dbReference type="ARBA" id="ARBA00022490"/>
    </source>
</evidence>
<dbReference type="Gene3D" id="1.10.238.10">
    <property type="entry name" value="EF-hand"/>
    <property type="match status" value="1"/>
</dbReference>
<keyword evidence="6" id="KW-0175">Coiled coil</keyword>
<comment type="subcellular location">
    <subcellularLocation>
        <location evidence="1">Cytoplasm</location>
        <location evidence="1">Cytoskeleton</location>
    </subcellularLocation>
</comment>
<feature type="region of interest" description="Disordered" evidence="7">
    <location>
        <begin position="6485"/>
        <end position="6527"/>
    </location>
</feature>
<dbReference type="SMART" id="SM00150">
    <property type="entry name" value="SPEC"/>
    <property type="match status" value="30"/>
</dbReference>
<feature type="region of interest" description="Disordered" evidence="7">
    <location>
        <begin position="5931"/>
        <end position="6008"/>
    </location>
</feature>
<evidence type="ECO:0000259" key="9">
    <source>
        <dbReference type="PROSITE" id="PS51460"/>
    </source>
</evidence>
<feature type="compositionally biased region" description="Basic and acidic residues" evidence="7">
    <location>
        <begin position="471"/>
        <end position="489"/>
    </location>
</feature>
<feature type="compositionally biased region" description="Low complexity" evidence="7">
    <location>
        <begin position="6438"/>
        <end position="6460"/>
    </location>
</feature>
<feature type="compositionally biased region" description="Basic and acidic residues" evidence="7">
    <location>
        <begin position="3252"/>
        <end position="3261"/>
    </location>
</feature>
<evidence type="ECO:0000256" key="5">
    <source>
        <dbReference type="ARBA" id="ARBA00023212"/>
    </source>
</evidence>
<keyword evidence="3" id="KW-0597">Phosphoprotein</keyword>
<accession>A0ABM1NBC8</accession>
<dbReference type="Pfam" id="PF00435">
    <property type="entry name" value="Spectrin"/>
    <property type="match status" value="17"/>
</dbReference>
<feature type="domain" description="EF-hand" evidence="8">
    <location>
        <begin position="6067"/>
        <end position="6102"/>
    </location>
</feature>
<dbReference type="InterPro" id="IPR002048">
    <property type="entry name" value="EF_hand_dom"/>
</dbReference>
<feature type="compositionally biased region" description="Polar residues" evidence="7">
    <location>
        <begin position="6489"/>
        <end position="6501"/>
    </location>
</feature>
<keyword evidence="2" id="KW-0963">Cytoplasm</keyword>
<evidence type="ECO:0000313" key="11">
    <source>
        <dbReference type="RefSeq" id="XP_017784128.1"/>
    </source>
</evidence>
<feature type="domain" description="EF-hand" evidence="8">
    <location>
        <begin position="6103"/>
        <end position="6138"/>
    </location>
</feature>
<feature type="compositionally biased region" description="Basic and acidic residues" evidence="7">
    <location>
        <begin position="1159"/>
        <end position="1172"/>
    </location>
</feature>
<dbReference type="PROSITE" id="PS51460">
    <property type="entry name" value="GAR"/>
    <property type="match status" value="1"/>
</dbReference>
<feature type="domain" description="GAR" evidence="9">
    <location>
        <begin position="6143"/>
        <end position="6215"/>
    </location>
</feature>
<name>A0ABM1NBC8_NICVS</name>
<dbReference type="InterPro" id="IPR002017">
    <property type="entry name" value="Spectrin_repeat"/>
</dbReference>
<feature type="coiled-coil region" evidence="6">
    <location>
        <begin position="3743"/>
        <end position="3770"/>
    </location>
</feature>
<dbReference type="InterPro" id="IPR003108">
    <property type="entry name" value="GAR_dom"/>
</dbReference>
<protein>
    <submittedName>
        <fullName evidence="11">Microtubule-actin cross-linking factor 1 isoform X1</fullName>
    </submittedName>
</protein>
<feature type="coiled-coil region" evidence="6">
    <location>
        <begin position="3641"/>
        <end position="3675"/>
    </location>
</feature>
<evidence type="ECO:0000256" key="3">
    <source>
        <dbReference type="ARBA" id="ARBA00022553"/>
    </source>
</evidence>
<sequence>MSFSKAIDDGKVDLLTGNYRLESGEIITTQQAFQRGYLTNSIVKLETSAVCLFDAINRGLVDERTGWIVDRNSGNKYQVDAAIKTKVLDGQVREIVDPKTDNKITLLEALEKGIINPKLGKYVYHHEKLPFLEAKRRQLILKPLTLKDALDLNLLDNDCKIWSPLHQTKLSILEAVSRGVLDSNSIQSITNVARDELLTLSDAIASGIILPHGIYVNNDTDEKIDIPDAIKRGFITSVTQKSIFDTDGFRPPDKFDYISFNSASAKGYISKKDNGSLVTNIKSGKLISFADGVATGEVKPDVHEMLTRKIGIFENGRELSVLEAVFRGYIDPKTGNFIDISKNKIVPLNEAIAQNLITSEGAALLNSLLTIYVTSRTTSKQIQKYVTHPKPYEPHVISYTEAIHHGLIDNDNQTFRDLKSDKVIPIVQALSEGKLAPDGYSSGVQDPKSTGAYPKGTSPSKTTISVIQIKQDPEGKLKDPKNSVSKPKEKQVFELPPDGWLLSDSIRLNMFDPITGLFTIPGTDRLVSFEECLAMQIINANSATVVDPVSRDHISLTRSLDKKILDSVGRYNLNNKRITMKEAIDKSLIILDDNVPMEQSSQRLLQVTKEPGQPDRVEVSDVIDKNPPVYTEIKDSKTDLSPIQLENGAIYDPSNATVILPDKTKTLFDAIADKTISPNSVKIKDPVSGNDLTINEAIQKNIVDKDSGTYIDRSGRRMTFSEASKFGLIAIAGTPILAAKSIKQIFDSKKGSQSLINSEKSPEQSEMFVETKIVLTDPKTGKRYSPEEAADVGLITKEDLEVLKKETPKTPDQSILGTDPTTGTKTALHVGIMTSQQIVTEKSTTHYSYSQTDFKTVEKMDVSPIVDSKMETDTLRHPLVSKEELETAKNLLKPVTVTKTADDGPHKLKPTIIETKFMVVNPKTGQKIPAQDALRLGLITPEQFQNMRPENATNTNIYIKNSKTGQNISAEEAVRLGLISASELENLKLKHQPDTNAFINTQSIDPKTDLEKIDSTSLELQSESYVDPKTGKHYTPEAALEMGLISLSEYESIKKKTPNETKVIYNTQIMITDPKTNKSVSVEEGLALGLITQAEVDELKAKLDKSPEYIKSTVTVTVPKTGENIPIADALKQGLITPEMYEKMVRDQHTDHIINKDNIANKEGRDTEKELSSEVSTRQKLNENEHKLKNTPLSQTISFDRQPEISLADKTRARITTEPKYEVAIGRATSLSPERDAKKAVLQKLRKKTIKPKDALQKGLIDSQTADILDKKDTFISAEGEVLSLQEAVDNKKIDGDKGKIVDPQRGDILTINEAISRGVLDPDGGNEVLIPLNKSLSVPELFDQGLIDPDTSKVVHPETGAYLTLKQAIQCDIVDPLSKVNVSDGKVTLSEALDTGKVDNTKAVVTTKGGNLDLQTAVEREIFDKVENNKDIPPAAMTFPVALSRGHIDLQSKTFIHPITQEKVSLSEAFKENYIMVLPFERSADAVNLENAIDMNLIDTDSGTFTNPFTGEIIPIAQAVECGLLFIENTQKSPQGIKNVIIDVKEGDIKLKCKSIGAEGSYPTNQITFSDALNRGLIDMSAGTYTDPKSGEKMSISNAIKDGILEAAPTNDVDTDGDKTVELNIAEAFDKIYDKETDKFHDPTDSNKLLTFSEALEKDIIDPNSMIYDVKSQKPITIEQAVSQGLIDPKTGKIKEQGTGKSVDFKKAAKMGLIAVIGGIAAPIVAPIVAGAAVVDAVRNKLDKTKPSGGTDMKQKIDSFITMEKAEISFTESSPQIDKLGNKVKSSDNDSTISKDSVDPKKSSDKETTDANKSKITLPEAVYRGYYDPESGNFVDPENKEELKTQSAISRGYIDTSSTLVTINEEVVTFDQAVVEGIINTTEGVLILEGDNVIDFKEAFEKGLMVEVISPMCLAEALVNIFNPETLTFLDPRSGNHLSLGEAIEVSLIDPKSVSVKDTKSGIPRKIPLLDAIHNGLIDGNTGNVNVYNKGELTVVPLKEAFSLGLLIDENAAISLQRAIHQGLYDETSGKMLDPSTARKITIHESIRKFFINPLLPCYFDKKNKKLHHLKDSCILGIIDKCNGTFKDPATSNSMPLNKAMEKGLIVDIETANFSLYEVLDMGLYENNKLIHPATNAKFNLNDAVSHELINPNITIIKNIKSHKYILLPEALEENIINGVSNEFNLPTGTISFAEAKRRGLIVTPNKRLTLKDAVENGLYRPDSGKFADPSCNEFFDISEALANGLIDPSTTGFKDVNGFVKSLPDAITDGNIDVEKGRVYDAKSKNVYNFDKALDKGVIVTLDKPLLLQTNYAAIQSKPTIRQCTLEEAIKFELLDPKIAVIKDPQTGDFKSLGASIDDNTLNADKTIVFEPKGKVKSLIAVYDQVIVIYVKKPMSFEAALEKDYLDINTGKFTDPQTNEILTLKESFAYGFIDPDTALVKDTNKKKLVKLPEGFRKGLVDAEKGSILDSATSKLHVLPVAIDNGLLITPKRSFTLIEAIQYGVYNPTTGAFVDPFVNTSIIDRKRLTLIEAIDDLLVDPSSTVIRDPETGTMLQLLGAIDNGVVDGIGGRIYDKNEDKLIDFGKALERGLIKPAEERQAVEEKYKLCDESLTKLLQWISEVEEKIATQDVLREVEEDLRNQINVMKQIKEDLNQHSGPVSHCLDQIRQLVLTAGDILSKSEVSTLEKNGRNLKTRYDKTSDRTDKLIRRMLTARDELHKLKGELSGFSSWLDKARRILEDKERALSDLQRLDSSADSTREFVSDVISHQADLRFITMSAQKFVDESKDYLTVLNEFRTTLPSRMPHIEPLSAQDSPVRSEVSYVTQQYRDLLHRANMLSDRLSGVGGKQREYNDAMDKARSWLRDAEPRAAKVLSDPIGGDPRTVEDQLYKAKALNNEFVASGRLIDNVKQASVSLLRSLEGQISPLEITSIEEPVIVLEQKYNQLKNALGDRCQELDTALVQSQGVQDALDNIVSWLTSAETEFKNIQRPASLIKERLEEQIREHQVYQSDVDTHISSIDSIYLSASDLISSSSNTRVAKKIEDKLNDVKHRFEKLLDRTQRRGEFLQEVYGNLITFNSQSDQFDKWFNGIVEIIESRDFSKLSIEDYASRMQEIGDNRDNKQPLFEEAIHGGKELVNKRDVTDTAPVRDAIKSMENRWRDLNNLLDEKQKLSKQRSEQLNAYETLREQVNEWLSRMETKVSRLDVVAVDMQILQKQSDDLKPIAKDYRDYAPTIDRVNDVGNLYDSLLRDRPESPSRKRASNYSPTKRTSSLRRPSQDGRSPSPTKGLSPLSPAGSSGFSSRRSSQDGFHLEELSPVQQQLSEINNRYSLLGVKINDRQNEIDSTRDEVRKQLDNLKSLDNFLDKIQRQLIKDIIPSTKEESDKINKQLKQVIEEMYEKQSLLDSTRSQVKEIVRRKPSSIGVDNLNDELEDVLSRWKRLNDVCKDQMEFMENMKEFHDTHDSLAAWLNSKDKMFTVLGPISSDPRMVQSQVQQVQVLREEFRTQQPQLHHLRDVGNSVLTFVDRNSQDGQKIEDKLNNIQNRWSDLLGKLDERADSLGAAADTSREFDAQLTRLRDALQGISEALDELPMDKDPEEQLRKIENLDRQLEGQRPLLADLEAAGAQLCNVLSDPASRADIQAKLAAIGRQYNALQKKLDHRKAEIENTLRDGRQFEASCAKTLGWLSDELGSISERLLVSADRVILEQQLSHHEPVYREVLSREHEVIMLLNKGRDLLARNNKSDTRNLQRDLDKIQQNWDKLRKETVDRHTRLQTCLEHCKKYYRTLDIFMPWLRQAEDKLDSLKPSSFKRKHIEKQLKELQAFRNDVWKKSGEYENTRSLGESFISACDIDKDVVNNELVDLKERWDKLNNDLLDRTQSLEDQARKLMDFNENLRDLQHGLERCEDKLASHDSLGGAAKDPKLLDRIKTLRDEVGNLSKPFQACKQQANDLSQEAQEHGIDGNHLLDEVDNVGDRINELQCKLDDRCADLQSAATAVTQFNDQVKELTHDLSGLEAELDSMKPPGRDVKTVRDQIDDVSKLVNKLNKAADDVNFAISAGERLVDSGFAPDTAQTRQQVDTLKKQLSKLDDRARGRELELDNMLKKLDNFYMIHSAVIDDIQDASEEVRKLKPVGTDVEAIRAQQQDIKRFRAKTVDPLGKNVDECNRLGQGLIQSAAPEVNTNNLEKELERMNDRWNNLKERMNDRERRLDVALLQSGKFQEALDGLDKWLTDTEELVENQKPPSADYKVVKAQLQEQKFLKKMLLDRQNSMSSLYSMGNEIAKEADPSERRAIEKQLKDLIGRFEALREGAQQRTLDLEQAMKVAKEFLDKLVPLQEWLDRSEKKVKDLELIPTDEEKIRKRIQEHDVLHNDILSKKPDFNELADVASNLMSLVGEDEASTLADKLTDVTDRYGNLVEASEEVGRLLNDSRQELRHLVITYQDLVAWMDTMETRLGRYKVLAVHTDKLLEQMDELANVTEDIASRQGDVDGTVDAGVELMKHISSDEALQLKDKLDSLQRRYNELTSRGADLLKHAQDMLPLVEQFHNNHSRLVTWMQGAETILQSGDPHEGDIARLEVDLQELRPVLETINLVGPQLCQASPGEGAATIEGLVTRDNRRFDAIAEQIQRRAERIHLGKQRALEVTSDIDELLEWFREVENQIRDAEKPSADPDMIRVQLKEHKALNDDISSQKGRVRDVLSTAKKVLRESPPSEDMSIIREKMEDLRETMDTVSALSSDRLGILEQAFPLAEHFHDTHGVLSNWLGDMEEQVSMLSMPALRPDLIAQQQDRNEMFLQSINEHKPLVDKLNKTGEALIRLCNDDDGTKVQELIDSDNDRYAALKLELRERQQALEEALQESSQFSDKLEGMLRALSNTADQVNNLEPISAHPTKINDQIEDNDVLVSDLDKRKEAYAAVKRAADDVINKAANRSDPAIKDIKRKLDKLKNLWDDVQKATNTRGKNLDDTLTAAEKFWKELNVIMEQLKDLEDSLASQEPPAVEPKAIQKQQVALQEIRHEIDHTKPHVDQVRNSGQKLMQLCGEPDKPEVKKHIEDLDNAWDNITALYAKREENLIDAMEKAMEFHETLHNLLEFLERAEDKFGKMGPLGTDIDAVKKQIEQLKRFKSEVDPHMVKVEALNRSLIRQAQELTERTSADQAAAIKEPLLAVNRRWDDLLRGIVERQRQLENALLRLGQFQHALNELLVWISKTDRTLDELKPVAGDPQILEVELAKLKVLINDIQAHQTSVDTLNDAGRQIIESGDDEASVTQDKLNTLNTQWRSLIQKAADRQRELEDALTDAQRFNAEIQDLISWLGDVDGVIAASKPVGGLPETASEQLERFMEVYNELEENRPKVETVLAQGQEYLKRGSNTASNLQSNLRTLKQRWDSVTSRANDKKIKLEIALKEATEFHDALQAFVDWLTNAEKHLNNLKSVSRVLETIQNQIEEHKLFQKDVNAHREIMLNLDKKGTHLKYFSQKQDVILIKNLLISVQHRWERVASKSAERTRALDLGYKEAKEFHDSWSGLMNWLDETEANLDELDDSVGNNPEIIKSRLSKHQEFQRALSAKQSTYDNTMKIGKTLKEKAPKNDEPTLKQMLNDLKNKWTAVCNKSVDRQRKLEEALLYSGQFKEAIAALLQWLQMVEKDLSQDKPVHGDLDTVTHLVDEHTRFEQDLEARNIQMSSVMKTGHELEIKANTSDSAAIRSQLVELNELWESVSHLTNRKSTRLEDALREAEKLHKSVHMLLDWLSNAEMKLRFAVIIPKGNTPEDEAAAYEQLQILEKFRHELREKEVEKDSTIDLAHSVLTRAHPDAVNVIKQWITIIQSRWEEVSQWAKQRYDKLSSHMQSLKDLDECLEELISWLLGLESTLVALKQEELPMDIPATESLIADHKEFMENTDMRSVEVNRVCKARTVKQAQSTKDSKKFVKGKTPIRGSQHDIRESSPDYGTLGRKQSFKGSQNLHPGQRSRTSPGRELGQEPQLPHYGPRFQSGSAEPEFKSPRVKFLWDKWRHVWMLSWERQRDLNAHLAYLKEKERADNFSWDDWRKRFLKFMNHKKSRLTDLFRKMDKNNDNLIPRQDFIDGIINTKFDTNRLEMKEVSDMFDRNNRGLIDWKEFIAALRPDWEEKKPDNDAQKIHDEVKRLVMLCTCRQKFRVFQVGEGKYRFGDSQKLRLVRILRSTVMVRVGGGWIALDEFLLKNDPCRAEEHLAELMPIFEQLRARGEVGNAYPMHVGSTTSPTVHMAHTNPYSCHWVRERSVRSVPMSGSVPRTSKSSLSVGTPDSLSDTEGPSYRTPRKSSYRTGLTPGGSRSNSRPASRAGSRPGSKPPSRHGSNLSLDSTADDTPSRIPRRTPMSGRTSTTPAARKLNGTSLSRPRTPTGLISPASPAGRSTGIQRASSIPTLTSIATPRSRIPVYKGNSGDFELESPSTSSSCSVSLSSGSKSSASKSRIPISHRLTTTTTKTRTVTTSNAPILRTASRTRTPSGSNTPVPAGAQTAAARYESMRKSTSKEPFRL</sequence>
<dbReference type="Gene3D" id="3.90.1290.10">
    <property type="entry name" value="Plakin repeat"/>
    <property type="match status" value="10"/>
</dbReference>
<feature type="compositionally biased region" description="Low complexity" evidence="7">
    <location>
        <begin position="3293"/>
        <end position="3308"/>
    </location>
</feature>
<feature type="compositionally biased region" description="Polar residues" evidence="7">
    <location>
        <begin position="457"/>
        <end position="468"/>
    </location>
</feature>
<evidence type="ECO:0000256" key="1">
    <source>
        <dbReference type="ARBA" id="ARBA00004245"/>
    </source>
</evidence>
<dbReference type="Gene3D" id="1.20.58.60">
    <property type="match status" value="24"/>
</dbReference>
<feature type="coiled-coil region" evidence="6">
    <location>
        <begin position="3858"/>
        <end position="3913"/>
    </location>
</feature>
<dbReference type="SUPFAM" id="SSF75399">
    <property type="entry name" value="Plakin repeat"/>
    <property type="match status" value="15"/>
</dbReference>
<keyword evidence="5" id="KW-0206">Cytoskeleton</keyword>
<feature type="compositionally biased region" description="Polar residues" evidence="7">
    <location>
        <begin position="6342"/>
        <end position="6354"/>
    </location>
</feature>
<feature type="compositionally biased region" description="Polar residues" evidence="7">
    <location>
        <begin position="6403"/>
        <end position="6419"/>
    </location>
</feature>
<dbReference type="SUPFAM" id="SSF143575">
    <property type="entry name" value="GAS2 domain-like"/>
    <property type="match status" value="1"/>
</dbReference>
<dbReference type="RefSeq" id="XP_017784128.1">
    <property type="nucleotide sequence ID" value="XM_017928639.1"/>
</dbReference>
<feature type="region of interest" description="Disordered" evidence="7">
    <location>
        <begin position="1159"/>
        <end position="1190"/>
    </location>
</feature>
<dbReference type="PROSITE" id="PS50222">
    <property type="entry name" value="EF_HAND_2"/>
    <property type="match status" value="2"/>
</dbReference>
<feature type="coiled-coil region" evidence="6">
    <location>
        <begin position="3156"/>
        <end position="3193"/>
    </location>
</feature>
<proteinExistence type="predicted"/>
<dbReference type="InterPro" id="IPR036534">
    <property type="entry name" value="GAR_dom_sf"/>
</dbReference>
<dbReference type="InterPro" id="IPR018159">
    <property type="entry name" value="Spectrin/alpha-actinin"/>
</dbReference>
<dbReference type="PANTHER" id="PTHR23169:SF23">
    <property type="entry name" value="SHORT STOP, ISOFORM H"/>
    <property type="match status" value="1"/>
</dbReference>
<dbReference type="InterPro" id="IPR001101">
    <property type="entry name" value="Plectin_repeat"/>
</dbReference>
<evidence type="ECO:0000313" key="10">
    <source>
        <dbReference type="Proteomes" id="UP000695000"/>
    </source>
</evidence>
<dbReference type="Gene3D" id="3.30.920.20">
    <property type="entry name" value="Gas2-like domain"/>
    <property type="match status" value="1"/>
</dbReference>
<feature type="region of interest" description="Disordered" evidence="7">
    <location>
        <begin position="3251"/>
        <end position="3314"/>
    </location>
</feature>
<dbReference type="CDD" id="cd00176">
    <property type="entry name" value="SPEC"/>
    <property type="match status" value="13"/>
</dbReference>
<feature type="compositionally biased region" description="Polar residues" evidence="7">
    <location>
        <begin position="5968"/>
        <end position="5983"/>
    </location>
</feature>
<feature type="compositionally biased region" description="Polar residues" evidence="7">
    <location>
        <begin position="6279"/>
        <end position="6299"/>
    </location>
</feature>
<keyword evidence="10" id="KW-1185">Reference proteome</keyword>
<dbReference type="Gene3D" id="3.30.160.780">
    <property type="match status" value="1"/>
</dbReference>
<evidence type="ECO:0000256" key="6">
    <source>
        <dbReference type="SAM" id="Coils"/>
    </source>
</evidence>
<feature type="coiled-coil region" evidence="6">
    <location>
        <begin position="4188"/>
        <end position="4215"/>
    </location>
</feature>
<feature type="compositionally biased region" description="Basic and acidic residues" evidence="7">
    <location>
        <begin position="1797"/>
        <end position="1814"/>
    </location>
</feature>
<dbReference type="PANTHER" id="PTHR23169">
    <property type="entry name" value="ENVOPLAKIN"/>
    <property type="match status" value="1"/>
</dbReference>
<dbReference type="SMART" id="SM00054">
    <property type="entry name" value="EFh"/>
    <property type="match status" value="2"/>
</dbReference>